<comment type="caution">
    <text evidence="1">The sequence shown here is derived from an EMBL/GenBank/DDBJ whole genome shotgun (WGS) entry which is preliminary data.</text>
</comment>
<accession>A0A2K0UHM9</accession>
<evidence type="ECO:0000313" key="2">
    <source>
        <dbReference type="Proteomes" id="UP000236290"/>
    </source>
</evidence>
<dbReference type="Proteomes" id="UP000236290">
    <property type="component" value="Unassembled WGS sequence"/>
</dbReference>
<reference evidence="1 2" key="1">
    <citation type="submission" date="2017-02" db="EMBL/GenBank/DDBJ databases">
        <title>Genomes of Trichoderma spp. with biocontrol activity.</title>
        <authorList>
            <person name="Gardiner D."/>
            <person name="Kazan K."/>
            <person name="Vos C."/>
            <person name="Harvey P."/>
        </authorList>
    </citation>
    <scope>NUCLEOTIDE SEQUENCE [LARGE SCALE GENOMIC DNA]</scope>
    <source>
        <strain evidence="1 2">Tr1</strain>
    </source>
</reference>
<dbReference type="AlphaFoldDB" id="A0A2K0UHM9"/>
<name>A0A2K0UHM9_TRIHA</name>
<dbReference type="EMBL" id="MTYI01000028">
    <property type="protein sequence ID" value="PNP57283.1"/>
    <property type="molecule type" value="Genomic_DNA"/>
</dbReference>
<protein>
    <submittedName>
        <fullName evidence="1">Uncharacterized protein</fullName>
    </submittedName>
</protein>
<gene>
    <name evidence="1" type="ORF">THARTR1_02729</name>
</gene>
<sequence length="93" mass="10228">MYKVGCIRSVNADIAAEQCSISCASIAKALMLCSDEALCKNEAASFQHYEGMRQMIRLKGGLPNLGVEGFLGKAFKGCNVYRYFGKPHLEFAR</sequence>
<proteinExistence type="predicted"/>
<evidence type="ECO:0000313" key="1">
    <source>
        <dbReference type="EMBL" id="PNP57283.1"/>
    </source>
</evidence>
<organism evidence="1 2">
    <name type="scientific">Trichoderma harzianum</name>
    <name type="common">Hypocrea lixii</name>
    <dbReference type="NCBI Taxonomy" id="5544"/>
    <lineage>
        <taxon>Eukaryota</taxon>
        <taxon>Fungi</taxon>
        <taxon>Dikarya</taxon>
        <taxon>Ascomycota</taxon>
        <taxon>Pezizomycotina</taxon>
        <taxon>Sordariomycetes</taxon>
        <taxon>Hypocreomycetidae</taxon>
        <taxon>Hypocreales</taxon>
        <taxon>Hypocreaceae</taxon>
        <taxon>Trichoderma</taxon>
    </lineage>
</organism>
<dbReference type="OrthoDB" id="5620at2759"/>